<dbReference type="InterPro" id="IPR036770">
    <property type="entry name" value="Ankyrin_rpt-contain_sf"/>
</dbReference>
<dbReference type="InterPro" id="IPR002110">
    <property type="entry name" value="Ankyrin_rpt"/>
</dbReference>
<feature type="repeat" description="ANK" evidence="1">
    <location>
        <begin position="52"/>
        <end position="84"/>
    </location>
</feature>
<dbReference type="EnsemblMetazoa" id="AFUN004344-RA">
    <property type="protein sequence ID" value="AFUN004344-PA"/>
    <property type="gene ID" value="AFUN004344"/>
</dbReference>
<dbReference type="Gene3D" id="1.25.40.20">
    <property type="entry name" value="Ankyrin repeat-containing domain"/>
    <property type="match status" value="2"/>
</dbReference>
<dbReference type="SUPFAM" id="SSF48403">
    <property type="entry name" value="Ankyrin repeat"/>
    <property type="match status" value="2"/>
</dbReference>
<evidence type="ECO:0000313" key="3">
    <source>
        <dbReference type="EnsemblMetazoa" id="AFUN004344-PA"/>
    </source>
</evidence>
<proteinExistence type="predicted"/>
<dbReference type="STRING" id="62324.A0A182RDS2"/>
<feature type="repeat" description="ANK" evidence="1">
    <location>
        <begin position="226"/>
        <end position="258"/>
    </location>
</feature>
<feature type="repeat" description="ANK" evidence="1">
    <location>
        <begin position="263"/>
        <end position="295"/>
    </location>
</feature>
<evidence type="ECO:0000259" key="2">
    <source>
        <dbReference type="SMART" id="SM00969"/>
    </source>
</evidence>
<sequence length="458" mass="51186">MNGRGRIITMPAECAANPLQRALADAIIRMVSMDELRILLACGAKVNEQVTQGLRPLHYAVWQNNEAAVNLLIVRGAEINAIDEVGYSALHLAAEHGYLHLAKILLDAGCKVDYREPTNDPYPRTTLCDEPLRLALRNKHYEVARLLLDRGADPNKRYFFGSEINLATDVESLELLLTYGASTEARDRSGITPLMRAVRTNGNIDSVLLLLHYGADVNAMTDARNDYRTVLHYAVLSGNASLVTMLLKQGARVDIPAPLPEPDRPSPLDLAVLRGDPVLVRILLEHGANVNRSSPVIGSPLHMLLFYGADPNIRVVGDVATNAILRPPLAELLASNEHVTPQELHLLLRYGARVILKTQYRDPDGLLNCLSNLHHESAAFRIILDATEEFDPCMIRRNQQLTDEQRDLLVERASVPRKLKSQIRAYYRRLFGRNLCEFVPPLFIPSELKSYLLYEHSL</sequence>
<dbReference type="SMART" id="SM00969">
    <property type="entry name" value="SOCS_box"/>
    <property type="match status" value="1"/>
</dbReference>
<feature type="repeat" description="ANK" evidence="1">
    <location>
        <begin position="189"/>
        <end position="222"/>
    </location>
</feature>
<dbReference type="PROSITE" id="PS50088">
    <property type="entry name" value="ANK_REPEAT"/>
    <property type="match status" value="6"/>
</dbReference>
<dbReference type="PANTHER" id="PTHR24118:SF99">
    <property type="entry name" value="POTE ANKYRIN DOMAIN FAMILY MEMBER 3C-RELATED"/>
    <property type="match status" value="1"/>
</dbReference>
<feature type="domain" description="SOCS box" evidence="2">
    <location>
        <begin position="416"/>
        <end position="455"/>
    </location>
</feature>
<dbReference type="VEuPathDB" id="VectorBase:AFUN2_002497"/>
<dbReference type="PRINTS" id="PR01415">
    <property type="entry name" value="ANKYRIN"/>
</dbReference>
<dbReference type="PANTHER" id="PTHR24118">
    <property type="entry name" value="POTE ANKYRIN DOMAIN"/>
    <property type="match status" value="1"/>
</dbReference>
<name>A0A182RDS2_ANOFN</name>
<organism evidence="3">
    <name type="scientific">Anopheles funestus</name>
    <name type="common">African malaria mosquito</name>
    <dbReference type="NCBI Taxonomy" id="62324"/>
    <lineage>
        <taxon>Eukaryota</taxon>
        <taxon>Metazoa</taxon>
        <taxon>Ecdysozoa</taxon>
        <taxon>Arthropoda</taxon>
        <taxon>Hexapoda</taxon>
        <taxon>Insecta</taxon>
        <taxon>Pterygota</taxon>
        <taxon>Neoptera</taxon>
        <taxon>Endopterygota</taxon>
        <taxon>Diptera</taxon>
        <taxon>Nematocera</taxon>
        <taxon>Culicoidea</taxon>
        <taxon>Culicidae</taxon>
        <taxon>Anophelinae</taxon>
        <taxon>Anopheles</taxon>
    </lineage>
</organism>
<reference evidence="3" key="1">
    <citation type="submission" date="2020-05" db="UniProtKB">
        <authorList>
            <consortium name="EnsemblMetazoa"/>
        </authorList>
    </citation>
    <scope>IDENTIFICATION</scope>
    <source>
        <strain evidence="3">FUMOZ</strain>
    </source>
</reference>
<dbReference type="InterPro" id="IPR001496">
    <property type="entry name" value="SOCS_box"/>
</dbReference>
<dbReference type="SMART" id="SM00248">
    <property type="entry name" value="ANK"/>
    <property type="match status" value="6"/>
</dbReference>
<feature type="repeat" description="ANK" evidence="1">
    <location>
        <begin position="85"/>
        <end position="117"/>
    </location>
</feature>
<dbReference type="PROSITE" id="PS50297">
    <property type="entry name" value="ANK_REP_REGION"/>
    <property type="match status" value="6"/>
</dbReference>
<protein>
    <submittedName>
        <fullName evidence="3">ANK_REP_REGION domain-containing protein</fullName>
    </submittedName>
</protein>
<feature type="repeat" description="ANK" evidence="1">
    <location>
        <begin position="131"/>
        <end position="159"/>
    </location>
</feature>
<keyword evidence="1" id="KW-0040">ANK repeat</keyword>
<dbReference type="VEuPathDB" id="VectorBase:AFUN004344"/>
<dbReference type="AlphaFoldDB" id="A0A182RDS2"/>
<dbReference type="Pfam" id="PF12796">
    <property type="entry name" value="Ank_2"/>
    <property type="match status" value="3"/>
</dbReference>
<accession>A0A182RDS2</accession>
<evidence type="ECO:0000256" key="1">
    <source>
        <dbReference type="PROSITE-ProRule" id="PRU00023"/>
    </source>
</evidence>